<dbReference type="SUPFAM" id="SSF52151">
    <property type="entry name" value="FabD/lysophospholipase-like"/>
    <property type="match status" value="1"/>
</dbReference>
<reference evidence="6" key="1">
    <citation type="journal article" date="2020" name="mSystems">
        <title>Genome- and Community-Level Interaction Insights into Carbon Utilization and Element Cycling Functions of Hydrothermarchaeota in Hydrothermal Sediment.</title>
        <authorList>
            <person name="Zhou Z."/>
            <person name="Liu Y."/>
            <person name="Xu W."/>
            <person name="Pan J."/>
            <person name="Luo Z.H."/>
            <person name="Li M."/>
        </authorList>
    </citation>
    <scope>NUCLEOTIDE SEQUENCE [LARGE SCALE GENOMIC DNA]</scope>
    <source>
        <strain evidence="6">SpSt-70</strain>
    </source>
</reference>
<gene>
    <name evidence="6" type="ORF">ENU78_07230</name>
</gene>
<evidence type="ECO:0000313" key="6">
    <source>
        <dbReference type="EMBL" id="HGK24205.1"/>
    </source>
</evidence>
<feature type="short sequence motif" description="DGA/G" evidence="4">
    <location>
        <begin position="158"/>
        <end position="160"/>
    </location>
</feature>
<dbReference type="InterPro" id="IPR002641">
    <property type="entry name" value="PNPLA_dom"/>
</dbReference>
<dbReference type="InterPro" id="IPR050301">
    <property type="entry name" value="NTE"/>
</dbReference>
<dbReference type="CDD" id="cd07228">
    <property type="entry name" value="Pat_NTE_like_bacteria"/>
    <property type="match status" value="1"/>
</dbReference>
<evidence type="ECO:0000256" key="2">
    <source>
        <dbReference type="ARBA" id="ARBA00022963"/>
    </source>
</evidence>
<comment type="caution">
    <text evidence="4">Lacks conserved residue(s) required for the propagation of feature annotation.</text>
</comment>
<name>A0A7V3ZJV3_DICTH</name>
<feature type="active site" description="Proton acceptor" evidence="4">
    <location>
        <position position="158"/>
    </location>
</feature>
<feature type="short sequence motif" description="GXSXG" evidence="4">
    <location>
        <begin position="39"/>
        <end position="43"/>
    </location>
</feature>
<feature type="active site" description="Nucleophile" evidence="4">
    <location>
        <position position="41"/>
    </location>
</feature>
<evidence type="ECO:0000256" key="4">
    <source>
        <dbReference type="PROSITE-ProRule" id="PRU01161"/>
    </source>
</evidence>
<evidence type="ECO:0000256" key="3">
    <source>
        <dbReference type="ARBA" id="ARBA00023098"/>
    </source>
</evidence>
<dbReference type="EMBL" id="DTDV01000019">
    <property type="protein sequence ID" value="HGK24205.1"/>
    <property type="molecule type" value="Genomic_DNA"/>
</dbReference>
<dbReference type="InterPro" id="IPR016035">
    <property type="entry name" value="Acyl_Trfase/lysoPLipase"/>
</dbReference>
<organism evidence="6">
    <name type="scientific">Dictyoglomus thermophilum</name>
    <dbReference type="NCBI Taxonomy" id="14"/>
    <lineage>
        <taxon>Bacteria</taxon>
        <taxon>Pseudomonadati</taxon>
        <taxon>Dictyoglomota</taxon>
        <taxon>Dictyoglomia</taxon>
        <taxon>Dictyoglomales</taxon>
        <taxon>Dictyoglomaceae</taxon>
        <taxon>Dictyoglomus</taxon>
    </lineage>
</organism>
<keyword evidence="3 4" id="KW-0443">Lipid metabolism</keyword>
<comment type="caution">
    <text evidence="6">The sequence shown here is derived from an EMBL/GenBank/DDBJ whole genome shotgun (WGS) entry which is preliminary data.</text>
</comment>
<keyword evidence="1 4" id="KW-0378">Hydrolase</keyword>
<dbReference type="PANTHER" id="PTHR14226">
    <property type="entry name" value="NEUROPATHY TARGET ESTERASE/SWISS CHEESE D.MELANOGASTER"/>
    <property type="match status" value="1"/>
</dbReference>
<dbReference type="GO" id="GO:0016787">
    <property type="term" value="F:hydrolase activity"/>
    <property type="evidence" value="ECO:0007669"/>
    <property type="project" value="UniProtKB-UniRule"/>
</dbReference>
<dbReference type="AlphaFoldDB" id="A0A7V3ZJV3"/>
<keyword evidence="2 4" id="KW-0442">Lipid degradation</keyword>
<sequence>MGRLRIGVALGSGGAKGLSHIGVLKVLEENNVEISFVTGSSIGAIIGALYAKGYSPKDIEKLANNIAENKQQFYNLFDFSKSLQGIIKGDKILEYLDTILEGVTFDKLKKPFTPIAVDLITGEKVYIQEGKVAEGIRASMSIPVIFQPFSWKNRLLIDGGVLSPLPVKDLKMLYKPDIIIAVSLHKKTKWTPKENINIDIPFQPSTITEKITYSLSQTKIFKEFQKRLNPLLNPSLFDVLMQTIDIMNYELEESNKKEADIVINPDVQNYGTFDFDKAKELIEKGEIAAREKIPEILKLIKKKRKRFIFL</sequence>
<feature type="domain" description="PNPLA" evidence="5">
    <location>
        <begin position="8"/>
        <end position="171"/>
    </location>
</feature>
<protein>
    <submittedName>
        <fullName evidence="6">Patatin family protein</fullName>
    </submittedName>
</protein>
<accession>A0A7V3ZJV3</accession>
<evidence type="ECO:0000259" key="5">
    <source>
        <dbReference type="PROSITE" id="PS51635"/>
    </source>
</evidence>
<dbReference type="PANTHER" id="PTHR14226:SF76">
    <property type="entry name" value="NTE FAMILY PROTEIN RSSA"/>
    <property type="match status" value="1"/>
</dbReference>
<dbReference type="Gene3D" id="3.40.1090.10">
    <property type="entry name" value="Cytosolic phospholipase A2 catalytic domain"/>
    <property type="match status" value="2"/>
</dbReference>
<proteinExistence type="predicted"/>
<evidence type="ECO:0000256" key="1">
    <source>
        <dbReference type="ARBA" id="ARBA00022801"/>
    </source>
</evidence>
<dbReference type="OMA" id="LIQPYCP"/>
<dbReference type="Pfam" id="PF01734">
    <property type="entry name" value="Patatin"/>
    <property type="match status" value="1"/>
</dbReference>
<dbReference type="PROSITE" id="PS51635">
    <property type="entry name" value="PNPLA"/>
    <property type="match status" value="1"/>
</dbReference>
<dbReference type="GO" id="GO:0016042">
    <property type="term" value="P:lipid catabolic process"/>
    <property type="evidence" value="ECO:0007669"/>
    <property type="project" value="UniProtKB-UniRule"/>
</dbReference>